<accession>A0A1L9QV99</accession>
<dbReference type="Gene3D" id="3.40.50.150">
    <property type="entry name" value="Vaccinia Virus protein VP39"/>
    <property type="match status" value="1"/>
</dbReference>
<dbReference type="EMBL" id="MLAW01000006">
    <property type="protein sequence ID" value="OJJ26556.1"/>
    <property type="molecule type" value="Genomic_DNA"/>
</dbReference>
<evidence type="ECO:0000313" key="1">
    <source>
        <dbReference type="EMBL" id="OJJ26556.1"/>
    </source>
</evidence>
<dbReference type="CDD" id="cd02440">
    <property type="entry name" value="AdoMet_MTases"/>
    <property type="match status" value="1"/>
</dbReference>
<proteinExistence type="predicted"/>
<dbReference type="Pfam" id="PF13489">
    <property type="entry name" value="Methyltransf_23"/>
    <property type="match status" value="1"/>
</dbReference>
<gene>
    <name evidence="1" type="ORF">BI308_05535</name>
</gene>
<dbReference type="SUPFAM" id="SSF53335">
    <property type="entry name" value="S-adenosyl-L-methionine-dependent methyltransferases"/>
    <property type="match status" value="1"/>
</dbReference>
<dbReference type="Proteomes" id="UP000183940">
    <property type="component" value="Unassembled WGS sequence"/>
</dbReference>
<name>A0A1L9QV99_9CYAN</name>
<keyword evidence="2" id="KW-1185">Reference proteome</keyword>
<comment type="caution">
    <text evidence="1">The sequence shown here is derived from an EMBL/GenBank/DDBJ whole genome shotgun (WGS) entry which is preliminary data.</text>
</comment>
<protein>
    <recommendedName>
        <fullName evidence="3">Methyltransferase type 11 domain-containing protein</fullName>
    </recommendedName>
</protein>
<sequence length="171" mass="19779">MHYVALEPNPIHRDRFLDRLHHASLAHTINVSVREDSFDPHQPLSQEPYDLVLLTHVLYYFDDPPQAIEHALAHTKPNGRVIIVHQAATGIPQIQREYMLDIKGNEDELLTADDIQNLLDRQSWPYQFYPVDAQLDVTSCLVRSDTGIKIRSFCMECDLRQLHEAKFAKVL</sequence>
<dbReference type="AlphaFoldDB" id="A0A1L9QV99"/>
<reference evidence="1" key="1">
    <citation type="submission" date="2016-10" db="EMBL/GenBank/DDBJ databases">
        <title>CRISPR-Cas defence system in Roseofilum reptotaenium: evidence of a bacteriophage-cyanobacterium arms race in the coral black band disease.</title>
        <authorList>
            <person name="Buerger P."/>
            <person name="Wood-Charlson E.M."/>
            <person name="Weynberg K.D."/>
            <person name="Willis B."/>
            <person name="Van Oppen M.J."/>
        </authorList>
    </citation>
    <scope>NUCLEOTIDE SEQUENCE [LARGE SCALE GENOMIC DNA]</scope>
    <source>
        <strain evidence="1">AO1-A</strain>
    </source>
</reference>
<dbReference type="InterPro" id="IPR029063">
    <property type="entry name" value="SAM-dependent_MTases_sf"/>
</dbReference>
<organism evidence="1 2">
    <name type="scientific">Roseofilum reptotaenium AO1-A</name>
    <dbReference type="NCBI Taxonomy" id="1925591"/>
    <lineage>
        <taxon>Bacteria</taxon>
        <taxon>Bacillati</taxon>
        <taxon>Cyanobacteriota</taxon>
        <taxon>Cyanophyceae</taxon>
        <taxon>Desertifilales</taxon>
        <taxon>Desertifilaceae</taxon>
        <taxon>Roseofilum</taxon>
    </lineage>
</organism>
<evidence type="ECO:0000313" key="2">
    <source>
        <dbReference type="Proteomes" id="UP000183940"/>
    </source>
</evidence>
<dbReference type="STRING" id="1925591.BI308_05535"/>
<evidence type="ECO:0008006" key="3">
    <source>
        <dbReference type="Google" id="ProtNLM"/>
    </source>
</evidence>